<keyword evidence="2" id="KW-1133">Transmembrane helix</keyword>
<dbReference type="Proteomes" id="UP000316476">
    <property type="component" value="Unassembled WGS sequence"/>
</dbReference>
<keyword evidence="2" id="KW-0812">Transmembrane</keyword>
<dbReference type="RefSeq" id="WP_197136529.1">
    <property type="nucleotide sequence ID" value="NZ_SJPZ01000001.1"/>
</dbReference>
<feature type="transmembrane region" description="Helical" evidence="2">
    <location>
        <begin position="1016"/>
        <end position="1035"/>
    </location>
</feature>
<evidence type="ECO:0000259" key="3">
    <source>
        <dbReference type="PROSITE" id="PS50006"/>
    </source>
</evidence>
<feature type="compositionally biased region" description="Polar residues" evidence="1">
    <location>
        <begin position="1916"/>
        <end position="1926"/>
    </location>
</feature>
<feature type="transmembrane region" description="Helical" evidence="2">
    <location>
        <begin position="2261"/>
        <end position="2281"/>
    </location>
</feature>
<organism evidence="4 5">
    <name type="scientific">Crateriforma conspicua</name>
    <dbReference type="NCBI Taxonomy" id="2527996"/>
    <lineage>
        <taxon>Bacteria</taxon>
        <taxon>Pseudomonadati</taxon>
        <taxon>Planctomycetota</taxon>
        <taxon>Planctomycetia</taxon>
        <taxon>Planctomycetales</taxon>
        <taxon>Planctomycetaceae</taxon>
        <taxon>Crateriforma</taxon>
    </lineage>
</organism>
<comment type="caution">
    <text evidence="4">The sequence shown here is derived from an EMBL/GenBank/DDBJ whole genome shotgun (WGS) entry which is preliminary data.</text>
</comment>
<protein>
    <recommendedName>
        <fullName evidence="3">FHA domain-containing protein</fullName>
    </recommendedName>
</protein>
<dbReference type="EMBL" id="SJPZ01000001">
    <property type="protein sequence ID" value="TWU66164.1"/>
    <property type="molecule type" value="Genomic_DNA"/>
</dbReference>
<dbReference type="PROSITE" id="PS50006">
    <property type="entry name" value="FHA_DOMAIN"/>
    <property type="match status" value="1"/>
</dbReference>
<feature type="transmembrane region" description="Helical" evidence="2">
    <location>
        <begin position="2293"/>
        <end position="2326"/>
    </location>
</feature>
<evidence type="ECO:0000313" key="4">
    <source>
        <dbReference type="EMBL" id="TWU66164.1"/>
    </source>
</evidence>
<evidence type="ECO:0000256" key="2">
    <source>
        <dbReference type="SAM" id="Phobius"/>
    </source>
</evidence>
<feature type="compositionally biased region" description="Polar residues" evidence="1">
    <location>
        <begin position="1222"/>
        <end position="1237"/>
    </location>
</feature>
<sequence length="2340" mass="256757">MRMIVPSVRGTIAAWLLASWLVGFGATAVTLAQDMTSDWISRNIDALSLPATDPDGRRLRGVGVYKGQYRLIPDDFEAVRIDRLKKLLRPDRDDTPGSGSLQRSVYRARLEGLMLVGDESQFWCDQPTSGKSPDDSVRASLHPTVLLGATNLAIQPASSFALGTDTTGLLQDHAGNLYLRRSGSSETTFRWAARGLATPQGIEFDLQIPIAVDCELQIETPADVGLTSDVGVVRQEGSIAGEFADDDSARRRLYVVRAGGLERLRLQFSRSDAFRSATPIVVRRVRTQLEMSASGITWQHRLTIESPSDDRLPSIDVRMGSVESVEINGLEVPFVFTPRGQSSGQLDVAGELSNFGTRSEDDQGNGLALMIRGHCIPTGYGERPFQLRRPRFRSTGVLEAVTEEQLQIRVENTMSLTSSQLPDHWRLARVQPGVDASVWQWEGPPIASNQWIGLTVMPQSELGQCLATLRLQLDEPEHQAQMLLELPMGQGGLSPVELAIQPGWDVDQISFPNSGRIRERLGPLRRGGTITLWPESADIVDQRLLIEIAARFPSRRLSDRRRIPATWVARVQGVATDLAAQVERPSSGVWDDLTLLAYRPSRPNGLSSRRRDFLEPMSNDSLFFRNDMAAVPPLRLAPPREDFDAQVNVDFRQSATEIVETVRVLIASGRAPSELSLSIDDHADLPEYQWGMVTDAGGPMTAIRADQTRTTETSDRRIVRFDIAAPTATTMTLVGTRQYAIANSGVRLQLPSVTGAGQQDASILLEDPLFATASSGTITPTPLPIEQAAAPESRFMQRLRYNPDDQVAIRLRRRPAHPGRTDVWQQDTEMIVSSRGSDQIRSELVISSDQTIVIDTPLDLQLETVRRNGSLLEVGQIPQHPIRLPATAAGQRDTIRLTFVRSRLGTWSARKCRVPWIRPRGVVWQSSMRLLPSSETMLLSDLFRPRHDSVAGIRVTPATTVLLLRRELLFALGCCGAFVFFAAGWFVSRFQLVLSAAIALLLATFCLLWTEFTVAFVGWILVPWLVAALLHTSLCKMDRNDRRQSSRNDPSGSFSLSLTRSVLWLMLGTSLVAISGVMPKAIGQSETAPATQTLDVVDVLLPFDENGSIVGNHVYVPIAALRHWESIQRRSSTLPPLYHSARYTVQLQQVAADEVLPMPTVEAEFDIRLDAATGSVRLPIDADLIQRVELIRDEGNSVVRFAEAAEPDDATGAASDVGGLPSSGTVQQSSDAGVTSDNANGLSADAWTVVTIPSTDQVRLRLTLVPSIDREGSTVSLAMPIPRIACAQLLVVDQRGWDNIRLNRCVGPIENDLSGRLRSAVLGPIDRISLDYQSDLTETSARKDVLQRRYYVQVGRHQTVIDYELTPLGKTEAGDRVQVLFSDSPPTLISDSWRIVDSVFTSSGRTLVDYQRIAASDQPIRLVAVTCPACDSSPRIDVDGSGAAFPESGTALRTDLVLPSALPAGGDPVTPVYVALGVAPDISIEFETESTAVVAERTDEVMTPDQFFASWNGFRSVAQSVQVFSGVIPKMILRVRPGPPILSESIHHLHLRDVDDRPDFPGQSRPDLVELQYRYTTLLSLSSAQSPTEFPVTLPPGFELHSVTVDGEAAVTRVLYGRGNRQTFLVQVKAPQAKGTAESSGVASEATIRSRLSIAATRRLRSDAPFVWTDLSIWPSPGEMQLTTPSVQHVVTRDPEITIDTSPAGAKEPTQDGASTTVAWPGQTVAESTTGFSNAELNDKGWVQVAAWSTLPGQEPPTWSGQPMWIRTEGVRYRCDTTTRIEQIDGEWGFEFQIDFRPRAPEIVDIAVPALWSIDLNVQGADRWLQQPGPDASRQWIRIRRPNGDAGDTSYRLTGRLSTVDRGSIAVPDLEIRDVSVRRAVVEVPQQASGQPLQWRTNGVDRIQAPASGPKVDPNKPSTQAASTDASAGRYSIRSDQWSVDLVSQTRNNRPLSVATQDIRVIVRPDSTLVACRYFVVPESDLSLEIHYPSLANFLRASVDDRPAVARTALVSGTDKTNGEQTNGVTVGLAYAELPQIVDVLFEYPSDAFGSKTSDLSAILPVVEPNFAPEPWSVSETRSNDALSTGRPGVSSLTLQTLTEYASSSGGNDRNGQVISDWIADENERRLFALAESIVDVVDGAKDLIAEKPAAEMATWLTDWAEEFRSLEQARLRMISSDDSEQDQRWQQLRDRFAAVAVSLDVPLDDEGDSPAESTSGKFATIWARVIDGPNTVAPSEDSINDDAWRSRLQFYQVAQADLRWLLNNVLILFVTVIITVLVWPHRRSIETVLSHPIFWLALLSVCLYVVAPPPIAIALTMIVICFAVFPGGGSRWSSAKTNQ</sequence>
<gene>
    <name evidence="4" type="ORF">V7x_17220</name>
</gene>
<accession>A0A5C6FV40</accession>
<feature type="region of interest" description="Disordered" evidence="1">
    <location>
        <begin position="1903"/>
        <end position="1928"/>
    </location>
</feature>
<keyword evidence="2" id="KW-0472">Membrane</keyword>
<feature type="transmembrane region" description="Helical" evidence="2">
    <location>
        <begin position="992"/>
        <end position="1010"/>
    </location>
</feature>
<dbReference type="InterPro" id="IPR000253">
    <property type="entry name" value="FHA_dom"/>
</dbReference>
<reference evidence="4 5" key="1">
    <citation type="submission" date="2019-02" db="EMBL/GenBank/DDBJ databases">
        <title>Deep-cultivation of Planctomycetes and their phenomic and genomic characterization uncovers novel biology.</title>
        <authorList>
            <person name="Wiegand S."/>
            <person name="Jogler M."/>
            <person name="Boedeker C."/>
            <person name="Pinto D."/>
            <person name="Vollmers J."/>
            <person name="Rivas-Marin E."/>
            <person name="Kohn T."/>
            <person name="Peeters S.H."/>
            <person name="Heuer A."/>
            <person name="Rast P."/>
            <person name="Oberbeckmann S."/>
            <person name="Bunk B."/>
            <person name="Jeske O."/>
            <person name="Meyerdierks A."/>
            <person name="Storesund J.E."/>
            <person name="Kallscheuer N."/>
            <person name="Luecker S."/>
            <person name="Lage O.M."/>
            <person name="Pohl T."/>
            <person name="Merkel B.J."/>
            <person name="Hornburger P."/>
            <person name="Mueller R.-W."/>
            <person name="Bruemmer F."/>
            <person name="Labrenz M."/>
            <person name="Spormann A.M."/>
            <person name="Op Den Camp H."/>
            <person name="Overmann J."/>
            <person name="Amann R."/>
            <person name="Jetten M.S.M."/>
            <person name="Mascher T."/>
            <person name="Medema M.H."/>
            <person name="Devos D.P."/>
            <person name="Kaster A.-K."/>
            <person name="Ovreas L."/>
            <person name="Rohde M."/>
            <person name="Galperin M.Y."/>
            <person name="Jogler C."/>
        </authorList>
    </citation>
    <scope>NUCLEOTIDE SEQUENCE [LARGE SCALE GENOMIC DNA]</scope>
    <source>
        <strain evidence="4 5">V7</strain>
    </source>
</reference>
<evidence type="ECO:0000256" key="1">
    <source>
        <dbReference type="SAM" id="MobiDB-lite"/>
    </source>
</evidence>
<feature type="region of interest" description="Disordered" evidence="1">
    <location>
        <begin position="1209"/>
        <end position="1237"/>
    </location>
</feature>
<feature type="transmembrane region" description="Helical" evidence="2">
    <location>
        <begin position="1056"/>
        <end position="1078"/>
    </location>
</feature>
<evidence type="ECO:0000313" key="5">
    <source>
        <dbReference type="Proteomes" id="UP000316476"/>
    </source>
</evidence>
<feature type="domain" description="FHA" evidence="3">
    <location>
        <begin position="1352"/>
        <end position="1413"/>
    </location>
</feature>
<feature type="transmembrane region" description="Helical" evidence="2">
    <location>
        <begin position="968"/>
        <end position="987"/>
    </location>
</feature>
<name>A0A5C6FV40_9PLAN</name>
<proteinExistence type="predicted"/>